<dbReference type="CDD" id="cd00405">
    <property type="entry name" value="PRAI"/>
    <property type="match status" value="1"/>
</dbReference>
<evidence type="ECO:0000256" key="12">
    <source>
        <dbReference type="ARBA" id="ARBA00023235"/>
    </source>
</evidence>
<dbReference type="FunFam" id="3.20.20.70:FF:000165">
    <property type="entry name" value="Multifunctional fusion protein"/>
    <property type="match status" value="1"/>
</dbReference>
<dbReference type="HAMAP" id="MF_00134_B">
    <property type="entry name" value="IGPS_B"/>
    <property type="match status" value="1"/>
</dbReference>
<dbReference type="Gene3D" id="3.20.20.70">
    <property type="entry name" value="Aldolase class I"/>
    <property type="match status" value="2"/>
</dbReference>
<dbReference type="InterPro" id="IPR045186">
    <property type="entry name" value="Indole-3-glycerol_P_synth"/>
</dbReference>
<dbReference type="FunFam" id="3.20.20.70:FF:000024">
    <property type="entry name" value="Indole-3-glycerol phosphate synthase"/>
    <property type="match status" value="1"/>
</dbReference>
<dbReference type="STRING" id="988801.SAMN05216522_105215"/>
<sequence>MQGTVLQKIVDDKKMWIAARKATQPLSDFQAEVIPSDRSFVQALRQHNPAFILECKKASPSKGLIRDVFDPLAIATVYRDYASAISVLTDEKYFQGDFAFLPIVRQAVHQPVLCKDFMVDPYQVWLARYYQADAILLMLSVLDDEQYRLLAEVAKTLQMGILTEVSNQEELARAIALQAEVVGINNRDLRDLSVDTDKTRLLASQLPAGSLVISESGIQHYAQIKDLNQTAQGFLVGSSLMAEDDLRFAVKRLLSGENKVCGLTRVQDAQDAYNAGALYGGLIFVESSPRYVSEEQARTIIKSTPLRYVGVFRDVEVGDIVLKVEALGLSVVQLHGSEDPSYVRRLRDLLPTRCQIWKAFKIEGHLPDRGWIGIDRYVFDNGQGGSGQSFDWQLLADQPLDDVILAGGLNADNIEPALALGCAGVDLNSGVETSPGIKDNQKLTTVFAAINTYATHAQ</sequence>
<dbReference type="EC" id="5.3.1.24" evidence="17"/>
<comment type="similarity">
    <text evidence="5">In the N-terminal section; belongs to the TrpC family.</text>
</comment>
<keyword evidence="8 16" id="KW-0028">Amino-acid biosynthesis</keyword>
<dbReference type="Pfam" id="PF00697">
    <property type="entry name" value="PRAI"/>
    <property type="match status" value="1"/>
</dbReference>
<dbReference type="EC" id="4.1.1.48" evidence="16"/>
<gene>
    <name evidence="17" type="primary">trpF</name>
    <name evidence="16" type="synonym">trpC</name>
    <name evidence="20" type="ORF">SAMN05216522_105215</name>
</gene>
<comment type="similarity">
    <text evidence="16">Belongs to the TrpC family.</text>
</comment>
<evidence type="ECO:0000256" key="16">
    <source>
        <dbReference type="HAMAP-Rule" id="MF_00134"/>
    </source>
</evidence>
<dbReference type="InterPro" id="IPR001240">
    <property type="entry name" value="PRAI_dom"/>
</dbReference>
<feature type="domain" description="Indole-3-glycerol phosphate synthase" evidence="18">
    <location>
        <begin position="6"/>
        <end position="253"/>
    </location>
</feature>
<comment type="pathway">
    <text evidence="4 16">Amino-acid biosynthesis; L-tryptophan biosynthesis; L-tryptophan from chorismate: step 4/5.</text>
</comment>
<comment type="pathway">
    <text evidence="3 17">Amino-acid biosynthesis; L-tryptophan biosynthesis; L-tryptophan from chorismate: step 3/5.</text>
</comment>
<protein>
    <recommendedName>
        <fullName evidence="16 17">Multifunctional fusion protein</fullName>
    </recommendedName>
    <domain>
        <recommendedName>
            <fullName evidence="16">Indole-3-glycerol phosphate synthase</fullName>
            <shortName evidence="16">IGPS</shortName>
            <ecNumber evidence="16">4.1.1.48</ecNumber>
        </recommendedName>
    </domain>
    <domain>
        <recommendedName>
            <fullName evidence="17">N-(5'-phosphoribosyl)anthranilate isomerase</fullName>
            <shortName evidence="17">PRAI</shortName>
            <ecNumber evidence="17">5.3.1.24</ecNumber>
        </recommendedName>
    </domain>
</protein>
<dbReference type="EMBL" id="FOGC01000005">
    <property type="protein sequence ID" value="SEQ69709.1"/>
    <property type="molecule type" value="Genomic_DNA"/>
</dbReference>
<evidence type="ECO:0000256" key="6">
    <source>
        <dbReference type="ARBA" id="ARBA00009847"/>
    </source>
</evidence>
<evidence type="ECO:0000259" key="18">
    <source>
        <dbReference type="Pfam" id="PF00218"/>
    </source>
</evidence>
<keyword evidence="13 16" id="KW-0456">Lyase</keyword>
<dbReference type="InterPro" id="IPR013798">
    <property type="entry name" value="Indole-3-glycerol_P_synth_dom"/>
</dbReference>
<evidence type="ECO:0000256" key="5">
    <source>
        <dbReference type="ARBA" id="ARBA00007902"/>
    </source>
</evidence>
<comment type="catalytic activity">
    <reaction evidence="1 17">
        <text>N-(5-phospho-beta-D-ribosyl)anthranilate = 1-(2-carboxyphenylamino)-1-deoxy-D-ribulose 5-phosphate</text>
        <dbReference type="Rhea" id="RHEA:21540"/>
        <dbReference type="ChEBI" id="CHEBI:18277"/>
        <dbReference type="ChEBI" id="CHEBI:58613"/>
        <dbReference type="EC" id="5.3.1.24"/>
    </reaction>
</comment>
<accession>A0A1H9I563</accession>
<proteinExistence type="inferred from homology"/>
<evidence type="ECO:0000256" key="13">
    <source>
        <dbReference type="ARBA" id="ARBA00023239"/>
    </source>
</evidence>
<evidence type="ECO:0000256" key="17">
    <source>
        <dbReference type="HAMAP-Rule" id="MF_00135"/>
    </source>
</evidence>
<keyword evidence="12 17" id="KW-0413">Isomerase</keyword>
<dbReference type="Proteomes" id="UP000242515">
    <property type="component" value="Unassembled WGS sequence"/>
</dbReference>
<evidence type="ECO:0000259" key="19">
    <source>
        <dbReference type="Pfam" id="PF00697"/>
    </source>
</evidence>
<dbReference type="InterPro" id="IPR001468">
    <property type="entry name" value="Indole-3-GlycerolPSynthase_CS"/>
</dbReference>
<evidence type="ECO:0000313" key="21">
    <source>
        <dbReference type="Proteomes" id="UP000242515"/>
    </source>
</evidence>
<evidence type="ECO:0000256" key="9">
    <source>
        <dbReference type="ARBA" id="ARBA00022793"/>
    </source>
</evidence>
<dbReference type="InterPro" id="IPR011060">
    <property type="entry name" value="RibuloseP-bd_barrel"/>
</dbReference>
<dbReference type="GO" id="GO:0004425">
    <property type="term" value="F:indole-3-glycerol-phosphate synthase activity"/>
    <property type="evidence" value="ECO:0007669"/>
    <property type="project" value="UniProtKB-UniRule"/>
</dbReference>
<name>A0A1H9I563_9GAMM</name>
<organism evidence="20 21">
    <name type="scientific">Rosenbergiella nectarea</name>
    <dbReference type="NCBI Taxonomy" id="988801"/>
    <lineage>
        <taxon>Bacteria</taxon>
        <taxon>Pseudomonadati</taxon>
        <taxon>Pseudomonadota</taxon>
        <taxon>Gammaproteobacteria</taxon>
        <taxon>Enterobacterales</taxon>
        <taxon>Erwiniaceae</taxon>
        <taxon>Rosenbergiella</taxon>
    </lineage>
</organism>
<keyword evidence="10 16" id="KW-0822">Tryptophan biosynthesis</keyword>
<dbReference type="OrthoDB" id="9804217at2"/>
<dbReference type="PANTHER" id="PTHR22854:SF2">
    <property type="entry name" value="INDOLE-3-GLYCEROL-PHOSPHATE SYNTHASE"/>
    <property type="match status" value="1"/>
</dbReference>
<evidence type="ECO:0000256" key="10">
    <source>
        <dbReference type="ARBA" id="ARBA00022822"/>
    </source>
</evidence>
<evidence type="ECO:0000256" key="2">
    <source>
        <dbReference type="ARBA" id="ARBA00001633"/>
    </source>
</evidence>
<evidence type="ECO:0000256" key="7">
    <source>
        <dbReference type="ARBA" id="ARBA00011245"/>
    </source>
</evidence>
<comment type="subunit">
    <text evidence="7">Monomer.</text>
</comment>
<evidence type="ECO:0000256" key="4">
    <source>
        <dbReference type="ARBA" id="ARBA00004696"/>
    </source>
</evidence>
<comment type="similarity">
    <text evidence="17">Belongs to the TrpF family.</text>
</comment>
<reference evidence="21" key="1">
    <citation type="submission" date="2016-10" db="EMBL/GenBank/DDBJ databases">
        <authorList>
            <person name="Varghese N."/>
            <person name="Submissions S."/>
        </authorList>
    </citation>
    <scope>NUCLEOTIDE SEQUENCE [LARGE SCALE GENOMIC DNA]</scope>
    <source>
        <strain evidence="21">8N4</strain>
    </source>
</reference>
<comment type="function">
    <text evidence="15">Bifunctional enzyme that catalyzes two sequential steps of tryptophan biosynthetic pathway. The first reaction is catalyzed by the isomerase, coded by the TrpF domain; the second reaction is catalyzed by the synthase, coded by the TrpC domain.</text>
</comment>
<dbReference type="CDD" id="cd00331">
    <property type="entry name" value="IGPS"/>
    <property type="match status" value="1"/>
</dbReference>
<evidence type="ECO:0000256" key="8">
    <source>
        <dbReference type="ARBA" id="ARBA00022605"/>
    </source>
</evidence>
<keyword evidence="11 16" id="KW-0057">Aromatic amino acid biosynthesis</keyword>
<dbReference type="AlphaFoldDB" id="A0A1H9I563"/>
<dbReference type="GO" id="GO:0004640">
    <property type="term" value="F:phosphoribosylanthranilate isomerase activity"/>
    <property type="evidence" value="ECO:0007669"/>
    <property type="project" value="UniProtKB-UniRule"/>
</dbReference>
<dbReference type="SUPFAM" id="SSF51366">
    <property type="entry name" value="Ribulose-phoshate binding barrel"/>
    <property type="match status" value="2"/>
</dbReference>
<keyword evidence="21" id="KW-1185">Reference proteome</keyword>
<evidence type="ECO:0000256" key="14">
    <source>
        <dbReference type="ARBA" id="ARBA00023268"/>
    </source>
</evidence>
<dbReference type="NCBIfam" id="NF006945">
    <property type="entry name" value="PRK09427.1"/>
    <property type="match status" value="1"/>
</dbReference>
<dbReference type="Pfam" id="PF00218">
    <property type="entry name" value="IGPS"/>
    <property type="match status" value="1"/>
</dbReference>
<keyword evidence="14" id="KW-0511">Multifunctional enzyme</keyword>
<evidence type="ECO:0000313" key="20">
    <source>
        <dbReference type="EMBL" id="SEQ69709.1"/>
    </source>
</evidence>
<dbReference type="PROSITE" id="PS00614">
    <property type="entry name" value="IGPS"/>
    <property type="match status" value="1"/>
</dbReference>
<keyword evidence="9 16" id="KW-0210">Decarboxylase</keyword>
<evidence type="ECO:0000256" key="1">
    <source>
        <dbReference type="ARBA" id="ARBA00001164"/>
    </source>
</evidence>
<dbReference type="GO" id="GO:0000162">
    <property type="term" value="P:L-tryptophan biosynthetic process"/>
    <property type="evidence" value="ECO:0007669"/>
    <property type="project" value="UniProtKB-UniRule"/>
</dbReference>
<feature type="domain" description="N-(5'phosphoribosyl) anthranilate isomerase (PRAI)" evidence="19">
    <location>
        <begin position="258"/>
        <end position="447"/>
    </location>
</feature>
<dbReference type="HAMAP" id="MF_00135">
    <property type="entry name" value="PRAI"/>
    <property type="match status" value="1"/>
</dbReference>
<evidence type="ECO:0000256" key="11">
    <source>
        <dbReference type="ARBA" id="ARBA00023141"/>
    </source>
</evidence>
<dbReference type="UniPathway" id="UPA00035">
    <property type="reaction ID" value="UER00042"/>
</dbReference>
<comment type="similarity">
    <text evidence="6">In the C-terminal section; belongs to the TrpF family.</text>
</comment>
<evidence type="ECO:0000256" key="15">
    <source>
        <dbReference type="ARBA" id="ARBA00025592"/>
    </source>
</evidence>
<comment type="catalytic activity">
    <reaction evidence="2 16">
        <text>1-(2-carboxyphenylamino)-1-deoxy-D-ribulose 5-phosphate + H(+) = (1S,2R)-1-C-(indol-3-yl)glycerol 3-phosphate + CO2 + H2O</text>
        <dbReference type="Rhea" id="RHEA:23476"/>
        <dbReference type="ChEBI" id="CHEBI:15377"/>
        <dbReference type="ChEBI" id="CHEBI:15378"/>
        <dbReference type="ChEBI" id="CHEBI:16526"/>
        <dbReference type="ChEBI" id="CHEBI:58613"/>
        <dbReference type="ChEBI" id="CHEBI:58866"/>
        <dbReference type="EC" id="4.1.1.48"/>
    </reaction>
</comment>
<evidence type="ECO:0000256" key="3">
    <source>
        <dbReference type="ARBA" id="ARBA00004664"/>
    </source>
</evidence>
<dbReference type="PANTHER" id="PTHR22854">
    <property type="entry name" value="TRYPTOPHAN BIOSYNTHESIS PROTEIN"/>
    <property type="match status" value="1"/>
</dbReference>
<dbReference type="InterPro" id="IPR013785">
    <property type="entry name" value="Aldolase_TIM"/>
</dbReference>
<dbReference type="RefSeq" id="WP_092675361.1">
    <property type="nucleotide sequence ID" value="NZ_FOGC01000005.1"/>
</dbReference>